<feature type="binding site" evidence="5">
    <location>
        <position position="73"/>
    </location>
    <ligand>
        <name>S-adenosyl-L-methionine</name>
        <dbReference type="ChEBI" id="CHEBI:59789"/>
    </ligand>
</feature>
<gene>
    <name evidence="5" type="primary">COQ3</name>
    <name evidence="6" type="ORF">DL89DRAFT_221119</name>
</gene>
<dbReference type="GO" id="GO:0061542">
    <property type="term" value="F:3-demethylubiquinol 3-O-methyltransferase activity"/>
    <property type="evidence" value="ECO:0007669"/>
    <property type="project" value="UniProtKB-UniRule"/>
</dbReference>
<comment type="similarity">
    <text evidence="5">Belongs to the class I-like SAM-binding methyltransferase superfamily. UbiG/COQ3 family.</text>
</comment>
<evidence type="ECO:0000313" key="6">
    <source>
        <dbReference type="EMBL" id="ORX71817.1"/>
    </source>
</evidence>
<evidence type="ECO:0000256" key="2">
    <source>
        <dbReference type="ARBA" id="ARBA00022679"/>
    </source>
</evidence>
<evidence type="ECO:0000256" key="5">
    <source>
        <dbReference type="HAMAP-Rule" id="MF_03190"/>
    </source>
</evidence>
<feature type="binding site" evidence="5">
    <location>
        <position position="121"/>
    </location>
    <ligand>
        <name>S-adenosyl-L-methionine</name>
        <dbReference type="ChEBI" id="CHEBI:59789"/>
    </ligand>
</feature>
<comment type="function">
    <text evidence="5">O-methyltransferase required for two non-consecutive steps during ubiquinone biosynthesis. Catalyzes the 2 O-methylation of 3,4-dihydroxy-5-(all-trans-polyprenyl)benzoic acid into 4-hydroxy-3-methoxy-5-(all-trans-polyprenyl)benzoic acid. Also catalyzes the last step of ubiquinone biosynthesis by mediating methylation of 3-demethylubiquinone into ubiquinone. Also able to mediate the methylation of 3-demethylubiquinol into ubiquinol.</text>
</comment>
<comment type="cofactor">
    <cofactor evidence="5">
        <name>Mg(2+)</name>
        <dbReference type="ChEBI" id="CHEBI:18420"/>
    </cofactor>
</comment>
<feature type="binding site" evidence="5">
    <location>
        <position position="167"/>
    </location>
    <ligand>
        <name>S-adenosyl-L-methionine</name>
        <dbReference type="ChEBI" id="CHEBI:59789"/>
    </ligand>
</feature>
<comment type="catalytic activity">
    <reaction evidence="5">
        <text>a 3-demethylubiquinone + S-adenosyl-L-methionine = a ubiquinone + S-adenosyl-L-homocysteine</text>
        <dbReference type="Rhea" id="RHEA:81215"/>
        <dbReference type="Rhea" id="RHEA-COMP:9565"/>
        <dbReference type="Rhea" id="RHEA-COMP:19654"/>
        <dbReference type="ChEBI" id="CHEBI:16389"/>
        <dbReference type="ChEBI" id="CHEBI:57856"/>
        <dbReference type="ChEBI" id="CHEBI:59789"/>
        <dbReference type="ChEBI" id="CHEBI:231825"/>
    </reaction>
</comment>
<dbReference type="HAMAP" id="MF_00472">
    <property type="entry name" value="UbiG"/>
    <property type="match status" value="1"/>
</dbReference>
<dbReference type="Gene3D" id="3.40.50.150">
    <property type="entry name" value="Vaccinia Virus protein VP39"/>
    <property type="match status" value="1"/>
</dbReference>
<dbReference type="NCBIfam" id="TIGR01983">
    <property type="entry name" value="UbiG"/>
    <property type="match status" value="1"/>
</dbReference>
<comment type="subunit">
    <text evidence="5">Component of a multi-subunit COQ enzyme complex, composed of at least COQ3, COQ4, COQ5, COQ6, COQ7 and COQ9.</text>
</comment>
<dbReference type="STRING" id="61395.A0A1Y1WE77"/>
<dbReference type="InterPro" id="IPR029063">
    <property type="entry name" value="SAM-dependent_MTases_sf"/>
</dbReference>
<keyword evidence="5" id="KW-0472">Membrane</keyword>
<dbReference type="UniPathway" id="UPA00232"/>
<dbReference type="OrthoDB" id="3265906at2759"/>
<comment type="pathway">
    <text evidence="5">Cofactor biosynthesis; ubiquinone biosynthesis.</text>
</comment>
<accession>A0A1Y1WE77</accession>
<dbReference type="GO" id="GO:0120537">
    <property type="term" value="F:3-demethylubiquinone 3-O-methyltransferase activity"/>
    <property type="evidence" value="ECO:0007669"/>
    <property type="project" value="RHEA"/>
</dbReference>
<keyword evidence="4 5" id="KW-0949">S-adenosyl-L-methionine</keyword>
<dbReference type="GO" id="GO:0031314">
    <property type="term" value="C:extrinsic component of mitochondrial inner membrane"/>
    <property type="evidence" value="ECO:0007669"/>
    <property type="project" value="UniProtKB-UniRule"/>
</dbReference>
<dbReference type="Pfam" id="PF13489">
    <property type="entry name" value="Methyltransf_23"/>
    <property type="match status" value="1"/>
</dbReference>
<dbReference type="PANTHER" id="PTHR43464">
    <property type="entry name" value="METHYLTRANSFERASE"/>
    <property type="match status" value="1"/>
</dbReference>
<organism evidence="6 7">
    <name type="scientific">Linderina pennispora</name>
    <dbReference type="NCBI Taxonomy" id="61395"/>
    <lineage>
        <taxon>Eukaryota</taxon>
        <taxon>Fungi</taxon>
        <taxon>Fungi incertae sedis</taxon>
        <taxon>Zoopagomycota</taxon>
        <taxon>Kickxellomycotina</taxon>
        <taxon>Kickxellomycetes</taxon>
        <taxon>Kickxellales</taxon>
        <taxon>Kickxellaceae</taxon>
        <taxon>Linderina</taxon>
    </lineage>
</organism>
<dbReference type="EC" id="2.1.1.114" evidence="5"/>
<keyword evidence="7" id="KW-1185">Reference proteome</keyword>
<evidence type="ECO:0000313" key="7">
    <source>
        <dbReference type="Proteomes" id="UP000193922"/>
    </source>
</evidence>
<dbReference type="GO" id="GO:0032259">
    <property type="term" value="P:methylation"/>
    <property type="evidence" value="ECO:0007669"/>
    <property type="project" value="UniProtKB-KW"/>
</dbReference>
<comment type="catalytic activity">
    <reaction evidence="5">
        <text>a 3,4-dihydroxy-5-(all-trans-polyprenyl)benzoate + S-adenosyl-L-methionine = a 4-hydroxy-3-methoxy-5-(all-trans-polyprenyl)benzoate + S-adenosyl-L-homocysteine + H(+)</text>
        <dbReference type="Rhea" id="RHEA:44452"/>
        <dbReference type="Rhea" id="RHEA-COMP:10930"/>
        <dbReference type="Rhea" id="RHEA-COMP:10931"/>
        <dbReference type="ChEBI" id="CHEBI:15378"/>
        <dbReference type="ChEBI" id="CHEBI:57856"/>
        <dbReference type="ChEBI" id="CHEBI:59789"/>
        <dbReference type="ChEBI" id="CHEBI:64694"/>
        <dbReference type="ChEBI" id="CHEBI:84443"/>
        <dbReference type="EC" id="2.1.1.114"/>
    </reaction>
</comment>
<dbReference type="SUPFAM" id="SSF53335">
    <property type="entry name" value="S-adenosyl-L-methionine-dependent methyltransferases"/>
    <property type="match status" value="1"/>
</dbReference>
<reference evidence="6 7" key="1">
    <citation type="submission" date="2016-07" db="EMBL/GenBank/DDBJ databases">
        <title>Pervasive Adenine N6-methylation of Active Genes in Fungi.</title>
        <authorList>
            <consortium name="DOE Joint Genome Institute"/>
            <person name="Mondo S.J."/>
            <person name="Dannebaum R.O."/>
            <person name="Kuo R.C."/>
            <person name="Labutti K."/>
            <person name="Haridas S."/>
            <person name="Kuo A."/>
            <person name="Salamov A."/>
            <person name="Ahrendt S.R."/>
            <person name="Lipzen A."/>
            <person name="Sullivan W."/>
            <person name="Andreopoulos W.B."/>
            <person name="Clum A."/>
            <person name="Lindquist E."/>
            <person name="Daum C."/>
            <person name="Ramamoorthy G.K."/>
            <person name="Gryganskyi A."/>
            <person name="Culley D."/>
            <person name="Magnuson J.K."/>
            <person name="James T.Y."/>
            <person name="O'Malley M.A."/>
            <person name="Stajich J.E."/>
            <person name="Spatafora J.W."/>
            <person name="Visel A."/>
            <person name="Grigoriev I.V."/>
        </authorList>
    </citation>
    <scope>NUCLEOTIDE SEQUENCE [LARGE SCALE GENOMIC DNA]</scope>
    <source>
        <strain evidence="6 7">ATCC 12442</strain>
    </source>
</reference>
<feature type="binding site" evidence="5">
    <location>
        <position position="168"/>
    </location>
    <ligand>
        <name>Mg(2+)</name>
        <dbReference type="ChEBI" id="CHEBI:18420"/>
    </ligand>
</feature>
<keyword evidence="2 5" id="KW-0808">Transferase</keyword>
<dbReference type="CDD" id="cd02440">
    <property type="entry name" value="AdoMet_MTases"/>
    <property type="match status" value="1"/>
</dbReference>
<dbReference type="GO" id="GO:0010420">
    <property type="term" value="F:polyprenyldihydroxybenzoate methyltransferase activity"/>
    <property type="evidence" value="ECO:0007669"/>
    <property type="project" value="UniProtKB-UniRule"/>
</dbReference>
<comment type="caution">
    <text evidence="6">The sequence shown here is derived from an EMBL/GenBank/DDBJ whole genome shotgun (WGS) entry which is preliminary data.</text>
</comment>
<keyword evidence="6" id="KW-0830">Ubiquinone</keyword>
<dbReference type="PANTHER" id="PTHR43464:SF19">
    <property type="entry name" value="UBIQUINONE BIOSYNTHESIS O-METHYLTRANSFERASE, MITOCHONDRIAL"/>
    <property type="match status" value="1"/>
</dbReference>
<comment type="catalytic activity">
    <reaction evidence="5">
        <text>a 3-demethylubiquinol + S-adenosyl-L-methionine = a ubiquinol + S-adenosyl-L-homocysteine + H(+)</text>
        <dbReference type="Rhea" id="RHEA:44380"/>
        <dbReference type="Rhea" id="RHEA-COMP:9566"/>
        <dbReference type="Rhea" id="RHEA-COMP:10914"/>
        <dbReference type="ChEBI" id="CHEBI:15378"/>
        <dbReference type="ChEBI" id="CHEBI:17976"/>
        <dbReference type="ChEBI" id="CHEBI:57856"/>
        <dbReference type="ChEBI" id="CHEBI:59789"/>
        <dbReference type="ChEBI" id="CHEBI:84422"/>
        <dbReference type="EC" id="2.1.1.64"/>
    </reaction>
</comment>
<dbReference type="EC" id="2.1.1.64" evidence="5"/>
<keyword evidence="3 5" id="KW-0831">Ubiquinone biosynthesis</keyword>
<keyword evidence="5" id="KW-0460">Magnesium</keyword>
<keyword evidence="1 5" id="KW-0489">Methyltransferase</keyword>
<dbReference type="InterPro" id="IPR010233">
    <property type="entry name" value="UbiG_MeTrfase"/>
</dbReference>
<evidence type="ECO:0000256" key="1">
    <source>
        <dbReference type="ARBA" id="ARBA00022603"/>
    </source>
</evidence>
<dbReference type="Proteomes" id="UP000193922">
    <property type="component" value="Unassembled WGS sequence"/>
</dbReference>
<dbReference type="GO" id="GO:0046872">
    <property type="term" value="F:metal ion binding"/>
    <property type="evidence" value="ECO:0007669"/>
    <property type="project" value="UniProtKB-KW"/>
</dbReference>
<name>A0A1Y1WE77_9FUNG</name>
<dbReference type="EC" id="2.1.1.-" evidence="5"/>
<keyword evidence="5" id="KW-0999">Mitochondrion inner membrane</keyword>
<proteinExistence type="inferred from homology"/>
<dbReference type="EMBL" id="MCFD01000003">
    <property type="protein sequence ID" value="ORX71817.1"/>
    <property type="molecule type" value="Genomic_DNA"/>
</dbReference>
<keyword evidence="5" id="KW-0479">Metal-binding</keyword>
<dbReference type="AlphaFoldDB" id="A0A1Y1WE77"/>
<protein>
    <recommendedName>
        <fullName evidence="5">Ubiquinone biosynthesis O-methyltransferase, mitochondrial</fullName>
    </recommendedName>
    <alternativeName>
        <fullName evidence="5">3-demethylubiquinol 3-O-methyltransferase</fullName>
        <ecNumber evidence="5">2.1.1.64</ecNumber>
    </alternativeName>
    <alternativeName>
        <fullName evidence="5">3-demethylubiquinone 3-O-methyltransferase</fullName>
        <ecNumber evidence="5">2.1.1.-</ecNumber>
    </alternativeName>
    <alternativeName>
        <fullName evidence="5">Polyprenyldihydroxybenzoate methyltransferase</fullName>
        <ecNumber evidence="5">2.1.1.114</ecNumber>
    </alternativeName>
</protein>
<feature type="binding site" evidence="5">
    <location>
        <position position="172"/>
    </location>
    <ligand>
        <name>Mg(2+)</name>
        <dbReference type="ChEBI" id="CHEBI:18420"/>
    </ligand>
</feature>
<comment type="subcellular location">
    <subcellularLocation>
        <location evidence="5">Mitochondrion inner membrane</location>
        <topology evidence="5">Peripheral membrane protein</topology>
        <orientation evidence="5">Matrix side</orientation>
    </subcellularLocation>
</comment>
<sequence length="287" mass="31542">MLSTIRTLAAARRLPSALSTRLLTTGGGAPRDLDTSSSHTVSLAELQKFTSVSNEWWDTQGAFKYLHTMNRTRTQYIRSRLRDLHPELARLTGRTIIDVGCGGGLASEALARLGAHVTGVDAAQENIAVARIHAQQDPGLAGNLVYRQCTAEQVVAEKQQFDAVVSLEVIEHVRDPVHFVHSLVELAKPGAPIFISTMNRTVLSLLVDIVVPEYILNMVPRGTHQHSKFIAPEELTEILQALGTRVLDVQGLVMDPIMNKCHLVDRDMGLVRNAGVQANYIMMARKN</sequence>
<evidence type="ECO:0000256" key="4">
    <source>
        <dbReference type="ARBA" id="ARBA00022691"/>
    </source>
</evidence>
<feature type="binding site" evidence="5">
    <location>
        <position position="100"/>
    </location>
    <ligand>
        <name>S-adenosyl-L-methionine</name>
        <dbReference type="ChEBI" id="CHEBI:59789"/>
    </ligand>
</feature>
<keyword evidence="5" id="KW-0496">Mitochondrion</keyword>
<feature type="binding site" evidence="5">
    <location>
        <position position="171"/>
    </location>
    <ligand>
        <name>Mg(2+)</name>
        <dbReference type="ChEBI" id="CHEBI:18420"/>
    </ligand>
</feature>
<evidence type="ECO:0000256" key="3">
    <source>
        <dbReference type="ARBA" id="ARBA00022688"/>
    </source>
</evidence>